<dbReference type="Pfam" id="PF00015">
    <property type="entry name" value="MCPsignal"/>
    <property type="match status" value="1"/>
</dbReference>
<dbReference type="PROSITE" id="PS50885">
    <property type="entry name" value="HAMP"/>
    <property type="match status" value="1"/>
</dbReference>
<dbReference type="PANTHER" id="PTHR32089">
    <property type="entry name" value="METHYL-ACCEPTING CHEMOTAXIS PROTEIN MCPB"/>
    <property type="match status" value="1"/>
</dbReference>
<evidence type="ECO:0000256" key="1">
    <source>
        <dbReference type="ARBA" id="ARBA00023224"/>
    </source>
</evidence>
<evidence type="ECO:0000256" key="4">
    <source>
        <dbReference type="SAM" id="MobiDB-lite"/>
    </source>
</evidence>
<feature type="domain" description="Methyl-accepting transducer" evidence="6">
    <location>
        <begin position="287"/>
        <end position="527"/>
    </location>
</feature>
<feature type="domain" description="HAMP" evidence="7">
    <location>
        <begin position="211"/>
        <end position="264"/>
    </location>
</feature>
<reference evidence="8 9" key="1">
    <citation type="journal article" date="2013" name="Antonie Van Leeuwenhoek">
        <title>Dongia rigui sp. nov., isolated from freshwater of a large wetland in Korea.</title>
        <authorList>
            <person name="Baik K.S."/>
            <person name="Hwang Y.M."/>
            <person name="Choi J.S."/>
            <person name="Kwon J."/>
            <person name="Seong C.N."/>
        </authorList>
    </citation>
    <scope>NUCLEOTIDE SEQUENCE [LARGE SCALE GENOMIC DNA]</scope>
    <source>
        <strain evidence="8 9">04SU4-P</strain>
    </source>
</reference>
<name>A0ABU5DXZ9_9PROT</name>
<evidence type="ECO:0000256" key="5">
    <source>
        <dbReference type="SAM" id="Phobius"/>
    </source>
</evidence>
<evidence type="ECO:0000259" key="6">
    <source>
        <dbReference type="PROSITE" id="PS50111"/>
    </source>
</evidence>
<dbReference type="SMART" id="SM00283">
    <property type="entry name" value="MA"/>
    <property type="match status" value="1"/>
</dbReference>
<evidence type="ECO:0000313" key="9">
    <source>
        <dbReference type="Proteomes" id="UP001271769"/>
    </source>
</evidence>
<organism evidence="8 9">
    <name type="scientific">Dongia rigui</name>
    <dbReference type="NCBI Taxonomy" id="940149"/>
    <lineage>
        <taxon>Bacteria</taxon>
        <taxon>Pseudomonadati</taxon>
        <taxon>Pseudomonadota</taxon>
        <taxon>Alphaproteobacteria</taxon>
        <taxon>Rhodospirillales</taxon>
        <taxon>Dongiaceae</taxon>
        <taxon>Dongia</taxon>
    </lineage>
</organism>
<keyword evidence="5" id="KW-0812">Transmembrane</keyword>
<feature type="region of interest" description="Disordered" evidence="4">
    <location>
        <begin position="259"/>
        <end position="278"/>
    </location>
</feature>
<dbReference type="RefSeq" id="WP_320500606.1">
    <property type="nucleotide sequence ID" value="NZ_JAXCLX010000001.1"/>
</dbReference>
<dbReference type="EMBL" id="JAXCLX010000001">
    <property type="protein sequence ID" value="MDY0872189.1"/>
    <property type="molecule type" value="Genomic_DNA"/>
</dbReference>
<gene>
    <name evidence="8" type="ORF">SMD31_09655</name>
</gene>
<dbReference type="Gene3D" id="1.10.8.500">
    <property type="entry name" value="HAMP domain in histidine kinase"/>
    <property type="match status" value="1"/>
</dbReference>
<dbReference type="Gene3D" id="1.10.287.950">
    <property type="entry name" value="Methyl-accepting chemotaxis protein"/>
    <property type="match status" value="1"/>
</dbReference>
<evidence type="ECO:0000259" key="7">
    <source>
        <dbReference type="PROSITE" id="PS50885"/>
    </source>
</evidence>
<evidence type="ECO:0000256" key="3">
    <source>
        <dbReference type="PROSITE-ProRule" id="PRU00284"/>
    </source>
</evidence>
<dbReference type="InterPro" id="IPR003660">
    <property type="entry name" value="HAMP_dom"/>
</dbReference>
<proteinExistence type="inferred from homology"/>
<evidence type="ECO:0000256" key="2">
    <source>
        <dbReference type="ARBA" id="ARBA00029447"/>
    </source>
</evidence>
<evidence type="ECO:0000313" key="8">
    <source>
        <dbReference type="EMBL" id="MDY0872189.1"/>
    </source>
</evidence>
<comment type="similarity">
    <text evidence="2">Belongs to the methyl-accepting chemotaxis (MCP) protein family.</text>
</comment>
<sequence length="829" mass="88860">MRFRLSVAKAIILFGLVIAGGFAAVLMTNSLALSELKVSGPLYRQIVLGKDLIADILPPPEYVIESYLEATLAVKNPGDLAQHRDRLAQLRKDYDLRHAYWLTADYNAELRAKLTNDSHAEVVKFFAAIDELLPAIEKGDAGAIDAAYAKVSATYQAHRAVVDAIVAGANAENARVEAKAAATDTSYLTIVWSVTIVVLVMVACGIAAIALGVIRPIIRMTGVMTSLAEGAHDIAIPSSGRKDEIGAMARAVGVFRDNARENDKLRQQQEEDRRRNDEQLKSEMLQLTETLEHEVNETVGDISAQATKLTENATVLSRTAADLRSMTIEVNELVAATTRNVETVASATEELEASSRAISNQIGNSSKLAASARDGAEVANTEVAGLAKTASSIGNVVVMIQEIAARTKMLALNATIEAARAGEMGRGFAIVADEVKSLARQTEEGIAQVNSQAEEITQSTAKAVGIVDNVAGGIRDIDAVTVEVARASEEQRAATAEIMQSAGQAAASTRSVADNVARMMEGVERTGLTAGHVNDLSSLVSRDIGALQQRLYVILRSSVGGNRRDSVRRTAAIAFKGEFGGQVVTGFTGDVSNGGVLAVADNNAALRPAEGYCELKDVGRFKARLVSQDPLGIHIQFLDPGEAELQALSDRLAAATKEDEPYMKLVGDIASAASAALERELTARHITQDDLFDVEYDPIAGTDPQQVIAKHTALVERLFPPLIEPPLERDARIVFCCVIDRKGYIAAHNRKYSHPQKPGETLWNTANSRNRRIYTDRAGTLAGRATRTIVQTYARDMGGGKFVVLKEIDAPIKAGGKHWGAVRLALKLS</sequence>
<comment type="caution">
    <text evidence="8">The sequence shown here is derived from an EMBL/GenBank/DDBJ whole genome shotgun (WGS) entry which is preliminary data.</text>
</comment>
<dbReference type="PROSITE" id="PS50111">
    <property type="entry name" value="CHEMOTAXIS_TRANSDUC_2"/>
    <property type="match status" value="1"/>
</dbReference>
<dbReference type="SUPFAM" id="SSF58104">
    <property type="entry name" value="Methyl-accepting chemotaxis protein (MCP) signaling domain"/>
    <property type="match status" value="1"/>
</dbReference>
<keyword evidence="5" id="KW-0472">Membrane</keyword>
<protein>
    <submittedName>
        <fullName evidence="8">Methyl-accepting chemotaxis protein</fullName>
    </submittedName>
</protein>
<dbReference type="PANTHER" id="PTHR32089:SF112">
    <property type="entry name" value="LYSOZYME-LIKE PROTEIN-RELATED"/>
    <property type="match status" value="1"/>
</dbReference>
<keyword evidence="9" id="KW-1185">Reference proteome</keyword>
<keyword evidence="5" id="KW-1133">Transmembrane helix</keyword>
<dbReference type="Proteomes" id="UP001271769">
    <property type="component" value="Unassembled WGS sequence"/>
</dbReference>
<dbReference type="Pfam" id="PF00672">
    <property type="entry name" value="HAMP"/>
    <property type="match status" value="1"/>
</dbReference>
<feature type="transmembrane region" description="Helical" evidence="5">
    <location>
        <begin position="190"/>
        <end position="214"/>
    </location>
</feature>
<dbReference type="InterPro" id="IPR004089">
    <property type="entry name" value="MCPsignal_dom"/>
</dbReference>
<dbReference type="CDD" id="cd06225">
    <property type="entry name" value="HAMP"/>
    <property type="match status" value="1"/>
</dbReference>
<keyword evidence="1 3" id="KW-0807">Transducer</keyword>
<accession>A0ABU5DXZ9</accession>
<dbReference type="SMART" id="SM00304">
    <property type="entry name" value="HAMP"/>
    <property type="match status" value="1"/>
</dbReference>